<dbReference type="Pfam" id="PF00008">
    <property type="entry name" value="EGF"/>
    <property type="match status" value="1"/>
</dbReference>
<dbReference type="InterPro" id="IPR013032">
    <property type="entry name" value="EGF-like_CS"/>
</dbReference>
<evidence type="ECO:0000256" key="1">
    <source>
        <dbReference type="ARBA" id="ARBA00022536"/>
    </source>
</evidence>
<feature type="domain" description="EGF-like" evidence="8">
    <location>
        <begin position="337"/>
        <end position="373"/>
    </location>
</feature>
<dbReference type="AlphaFoldDB" id="A0AAD8Z1Z6"/>
<keyword evidence="10" id="KW-1185">Reference proteome</keyword>
<dbReference type="Proteomes" id="UP001239994">
    <property type="component" value="Unassembled WGS sequence"/>
</dbReference>
<evidence type="ECO:0000259" key="8">
    <source>
        <dbReference type="PROSITE" id="PS50026"/>
    </source>
</evidence>
<dbReference type="PANTHER" id="PTHR24026">
    <property type="entry name" value="FAT ATYPICAL CADHERIN-RELATED"/>
    <property type="match status" value="1"/>
</dbReference>
<comment type="caution">
    <text evidence="6">Lacks conserved residue(s) required for the propagation of feature annotation.</text>
</comment>
<dbReference type="InterPro" id="IPR001791">
    <property type="entry name" value="Laminin_G"/>
</dbReference>
<evidence type="ECO:0000256" key="2">
    <source>
        <dbReference type="ARBA" id="ARBA00022692"/>
    </source>
</evidence>
<protein>
    <recommendedName>
        <fullName evidence="8">EGF-like domain-containing protein</fullName>
    </recommendedName>
</protein>
<keyword evidence="1 6" id="KW-0245">EGF-like domain</keyword>
<evidence type="ECO:0000256" key="5">
    <source>
        <dbReference type="ARBA" id="ARBA00023157"/>
    </source>
</evidence>
<gene>
    <name evidence="9" type="ORF">P4O66_002329</name>
</gene>
<proteinExistence type="predicted"/>
<dbReference type="InterPro" id="IPR013320">
    <property type="entry name" value="ConA-like_dom_sf"/>
</dbReference>
<evidence type="ECO:0000256" key="7">
    <source>
        <dbReference type="SAM" id="MobiDB-lite"/>
    </source>
</evidence>
<evidence type="ECO:0000313" key="10">
    <source>
        <dbReference type="Proteomes" id="UP001239994"/>
    </source>
</evidence>
<dbReference type="Gene3D" id="2.10.25.10">
    <property type="entry name" value="Laminin"/>
    <property type="match status" value="3"/>
</dbReference>
<dbReference type="FunFam" id="2.10.25.10:FF:000089">
    <property type="entry name" value="Cadherin EGF LAG seven-pass G-type receptor 3"/>
    <property type="match status" value="1"/>
</dbReference>
<dbReference type="SMART" id="SM00179">
    <property type="entry name" value="EGF_CA"/>
    <property type="match status" value="2"/>
</dbReference>
<dbReference type="PROSITE" id="PS00022">
    <property type="entry name" value="EGF_1"/>
    <property type="match status" value="2"/>
</dbReference>
<reference evidence="9" key="1">
    <citation type="submission" date="2023-03" db="EMBL/GenBank/DDBJ databases">
        <title>Electrophorus voltai genome.</title>
        <authorList>
            <person name="Bian C."/>
        </authorList>
    </citation>
    <scope>NUCLEOTIDE SEQUENCE</scope>
    <source>
        <strain evidence="9">CB-2022</strain>
        <tissue evidence="9">Muscle</tissue>
    </source>
</reference>
<evidence type="ECO:0000256" key="6">
    <source>
        <dbReference type="PROSITE-ProRule" id="PRU00076"/>
    </source>
</evidence>
<feature type="domain" description="EGF-like" evidence="8">
    <location>
        <begin position="277"/>
        <end position="335"/>
    </location>
</feature>
<feature type="disulfide bond" evidence="6">
    <location>
        <begin position="363"/>
        <end position="372"/>
    </location>
</feature>
<feature type="domain" description="EGF-like" evidence="8">
    <location>
        <begin position="377"/>
        <end position="415"/>
    </location>
</feature>
<dbReference type="GO" id="GO:0005509">
    <property type="term" value="F:calcium ion binding"/>
    <property type="evidence" value="ECO:0007669"/>
    <property type="project" value="InterPro"/>
</dbReference>
<keyword evidence="4" id="KW-0472">Membrane</keyword>
<sequence length="651" mass="70753">MGVCGGELGLRGADQRTNPGAEQPIESMQELLSCDCPGSLITRSIHAGPQPGPATLASTVVMGTSERVRVRLALIRWQNLDELTCDLDGPAQPPLVTEQEQHARPCNISLGLGEEWAEAPPTPTSAQLLEAGFGLAGCVGELPLPVRTPPGLLMRDGMHLVSALCTLRVAIITDDMLTNSITVRLENMSQERFLSPLLGLFAEGVAAVLSTSRDGVFVFNVQNDSDVSGRILNVTFSALLPGGAPGRYFPSEELQEQIYLNRTLLRRISSQSVLPFDDNICLREPCENYMKCVSVLKFDSSPPFVASDTVLFRPIHPVNGLRCRCPPGFTGDYCETEVDLCYSGPCRNNGRCRSHEGGYTCECLEDFTGDHCEVNSRSGRCMPGVCKNGGKCVDLLVGGFMCQCLPGEYEKPYCEMTTRSFPARSFVTFRGLRQRFHFTVSLIPPTGAEQLPVLLPSLSPLLLLIHDAEFVFPLTLAFLASGNIGTIRGNRFATRERNALLLYNGRFNEKHDFIAMEIIDEQIQLTFSAGETKTTVAPFVPGGVSNGQWHSVQLHYYNKAQNVRTYVPFIGPGLFGVPECKRTQAVKGGNEPMAADHHARTAGVASSARACRVAAHGDGEARRSAVTAHGSSACRQPGPLLRRRELGGMFC</sequence>
<accession>A0AAD8Z1Z6</accession>
<dbReference type="FunFam" id="2.10.25.10:FF:000047">
    <property type="entry name" value="Cadherin EGF LAG seven-pass G-type receptor 2"/>
    <property type="match status" value="1"/>
</dbReference>
<feature type="disulfide bond" evidence="6">
    <location>
        <begin position="325"/>
        <end position="334"/>
    </location>
</feature>
<feature type="region of interest" description="Disordered" evidence="7">
    <location>
        <begin position="1"/>
        <end position="21"/>
    </location>
</feature>
<dbReference type="SMART" id="SM00181">
    <property type="entry name" value="EGF"/>
    <property type="match status" value="3"/>
</dbReference>
<dbReference type="CDD" id="cd00110">
    <property type="entry name" value="LamG"/>
    <property type="match status" value="1"/>
</dbReference>
<dbReference type="Pfam" id="PF12661">
    <property type="entry name" value="hEGF"/>
    <property type="match status" value="1"/>
</dbReference>
<dbReference type="EMBL" id="JAROKS010000021">
    <property type="protein sequence ID" value="KAK1790014.1"/>
    <property type="molecule type" value="Genomic_DNA"/>
</dbReference>
<dbReference type="PROSITE" id="PS01186">
    <property type="entry name" value="EGF_2"/>
    <property type="match status" value="1"/>
</dbReference>
<comment type="caution">
    <text evidence="9">The sequence shown here is derived from an EMBL/GenBank/DDBJ whole genome shotgun (WGS) entry which is preliminary data.</text>
</comment>
<keyword evidence="3" id="KW-0677">Repeat</keyword>
<keyword evidence="4" id="KW-1133">Transmembrane helix</keyword>
<dbReference type="Pfam" id="PF02210">
    <property type="entry name" value="Laminin_G_2"/>
    <property type="match status" value="1"/>
</dbReference>
<dbReference type="CDD" id="cd00054">
    <property type="entry name" value="EGF_CA"/>
    <property type="match status" value="2"/>
</dbReference>
<keyword evidence="5 6" id="KW-1015">Disulfide bond</keyword>
<dbReference type="Gene3D" id="2.60.120.200">
    <property type="match status" value="1"/>
</dbReference>
<dbReference type="SUPFAM" id="SSF57196">
    <property type="entry name" value="EGF/Laminin"/>
    <property type="match status" value="2"/>
</dbReference>
<dbReference type="PROSITE" id="PS50026">
    <property type="entry name" value="EGF_3"/>
    <property type="match status" value="3"/>
</dbReference>
<dbReference type="SUPFAM" id="SSF49899">
    <property type="entry name" value="Concanavalin A-like lectins/glucanases"/>
    <property type="match status" value="1"/>
</dbReference>
<organism evidence="9 10">
    <name type="scientific">Electrophorus voltai</name>
    <dbReference type="NCBI Taxonomy" id="2609070"/>
    <lineage>
        <taxon>Eukaryota</taxon>
        <taxon>Metazoa</taxon>
        <taxon>Chordata</taxon>
        <taxon>Craniata</taxon>
        <taxon>Vertebrata</taxon>
        <taxon>Euteleostomi</taxon>
        <taxon>Actinopterygii</taxon>
        <taxon>Neopterygii</taxon>
        <taxon>Teleostei</taxon>
        <taxon>Ostariophysi</taxon>
        <taxon>Gymnotiformes</taxon>
        <taxon>Gymnotoidei</taxon>
        <taxon>Gymnotidae</taxon>
        <taxon>Electrophorus</taxon>
    </lineage>
</organism>
<dbReference type="FunFam" id="2.10.25.10:FF:000156">
    <property type="entry name" value="cadherin EGF LAG seven-pass G-type receptor 2"/>
    <property type="match status" value="1"/>
</dbReference>
<keyword evidence="2" id="KW-0812">Transmembrane</keyword>
<dbReference type="InterPro" id="IPR001881">
    <property type="entry name" value="EGF-like_Ca-bd_dom"/>
</dbReference>
<name>A0AAD8Z1Z6_9TELE</name>
<evidence type="ECO:0000313" key="9">
    <source>
        <dbReference type="EMBL" id="KAK1790014.1"/>
    </source>
</evidence>
<dbReference type="InterPro" id="IPR000742">
    <property type="entry name" value="EGF"/>
</dbReference>
<dbReference type="PANTHER" id="PTHR24026:SF36">
    <property type="entry name" value="CADHERIN EGF LAG SEVEN-PASS G-TYPE RECEPTOR 1"/>
    <property type="match status" value="1"/>
</dbReference>
<evidence type="ECO:0000256" key="3">
    <source>
        <dbReference type="ARBA" id="ARBA00022737"/>
    </source>
</evidence>
<evidence type="ECO:0000256" key="4">
    <source>
        <dbReference type="ARBA" id="ARBA00022989"/>
    </source>
</evidence>
<dbReference type="GO" id="GO:0098609">
    <property type="term" value="P:cell-cell adhesion"/>
    <property type="evidence" value="ECO:0007669"/>
    <property type="project" value="TreeGrafter"/>
</dbReference>